<dbReference type="Pfam" id="PF03480">
    <property type="entry name" value="DctP"/>
    <property type="match status" value="1"/>
</dbReference>
<proteinExistence type="inferred from homology"/>
<evidence type="ECO:0000256" key="5">
    <source>
        <dbReference type="SAM" id="SignalP"/>
    </source>
</evidence>
<comment type="similarity">
    <text evidence="2">Belongs to the bacterial solute-binding protein 7 family.</text>
</comment>
<dbReference type="InterPro" id="IPR019546">
    <property type="entry name" value="TAT_signal_bac_arc"/>
</dbReference>
<organism evidence="6 7">
    <name type="scientific">Bordetella flabilis</name>
    <dbReference type="NCBI Taxonomy" id="463014"/>
    <lineage>
        <taxon>Bacteria</taxon>
        <taxon>Pseudomonadati</taxon>
        <taxon>Pseudomonadota</taxon>
        <taxon>Betaproteobacteria</taxon>
        <taxon>Burkholderiales</taxon>
        <taxon>Alcaligenaceae</taxon>
        <taxon>Bordetella</taxon>
    </lineage>
</organism>
<evidence type="ECO:0000313" key="7">
    <source>
        <dbReference type="Proteomes" id="UP000091926"/>
    </source>
</evidence>
<dbReference type="Proteomes" id="UP000091926">
    <property type="component" value="Chromosome"/>
</dbReference>
<dbReference type="STRING" id="463014.BAU07_13490"/>
<dbReference type="Pfam" id="PF10518">
    <property type="entry name" value="TAT_signal"/>
    <property type="match status" value="1"/>
</dbReference>
<dbReference type="InterPro" id="IPR004682">
    <property type="entry name" value="TRAP_DctP"/>
</dbReference>
<dbReference type="EMBL" id="CP016172">
    <property type="protein sequence ID" value="ANN77966.1"/>
    <property type="molecule type" value="Genomic_DNA"/>
</dbReference>
<dbReference type="PANTHER" id="PTHR33376:SF4">
    <property type="entry name" value="SIALIC ACID-BINDING PERIPLASMIC PROTEIN SIAP"/>
    <property type="match status" value="1"/>
</dbReference>
<feature type="signal peptide" evidence="5">
    <location>
        <begin position="1"/>
        <end position="26"/>
    </location>
</feature>
<dbReference type="KEGG" id="bfz:BAU07_13490"/>
<gene>
    <name evidence="6" type="ORF">BAU07_13490</name>
</gene>
<sequence length="336" mass="36161">MQISRRQLMKAAGAVALGAAFPGARAATAEFSWKFGHGFPPSHPIHKRAVEAAAWIRQQSKGQVDIGVFPNSQLGGDNDLLSQVYSGGIEMFTTGGIIMSTLVPHAAISGLGFIFQDYATVWSAMDGKLGAFVRAAFAKKGLHAVDRIWDNGFREITTSSRPISVPADLANLKIRVPVSPLYISLFKALGAAPTSINLAEVYTALQTGVVQGQENPLVVTDTAKFYEVQKFCSLTNHIWDGSWIVVNGGAWDSLPPDLQAVVSRGFNDLATQQRADIAQLNDSLSASLAQRGLQVNQAEPAPFRDVLRKAGFYTDWKAKFGAQAWETLEAAVGKLS</sequence>
<dbReference type="PANTHER" id="PTHR33376">
    <property type="match status" value="1"/>
</dbReference>
<comment type="subcellular location">
    <subcellularLocation>
        <location evidence="1">Cell envelope</location>
    </subcellularLocation>
</comment>
<dbReference type="AlphaFoldDB" id="A0A193GET9"/>
<keyword evidence="3" id="KW-0813">Transport</keyword>
<dbReference type="RefSeq" id="WP_066658540.1">
    <property type="nucleotide sequence ID" value="NZ_CBCSCL010000001.1"/>
</dbReference>
<dbReference type="Gene3D" id="3.40.190.170">
    <property type="entry name" value="Bacterial extracellular solute-binding protein, family 7"/>
    <property type="match status" value="1"/>
</dbReference>
<dbReference type="GO" id="GO:0055085">
    <property type="term" value="P:transmembrane transport"/>
    <property type="evidence" value="ECO:0007669"/>
    <property type="project" value="InterPro"/>
</dbReference>
<dbReference type="PIRSF" id="PIRSF006470">
    <property type="entry name" value="DctB"/>
    <property type="match status" value="1"/>
</dbReference>
<evidence type="ECO:0000313" key="6">
    <source>
        <dbReference type="EMBL" id="ANN77966.1"/>
    </source>
</evidence>
<keyword evidence="7" id="KW-1185">Reference proteome</keyword>
<protein>
    <submittedName>
        <fullName evidence="6">ABC transporter substrate-binding protein</fullName>
    </submittedName>
</protein>
<evidence type="ECO:0000256" key="1">
    <source>
        <dbReference type="ARBA" id="ARBA00004196"/>
    </source>
</evidence>
<dbReference type="InterPro" id="IPR038404">
    <property type="entry name" value="TRAP_DctP_sf"/>
</dbReference>
<dbReference type="InterPro" id="IPR006311">
    <property type="entry name" value="TAT_signal"/>
</dbReference>
<evidence type="ECO:0000256" key="2">
    <source>
        <dbReference type="ARBA" id="ARBA00009023"/>
    </source>
</evidence>
<dbReference type="NCBIfam" id="TIGR00787">
    <property type="entry name" value="dctP"/>
    <property type="match status" value="1"/>
</dbReference>
<accession>A0A193GET9</accession>
<dbReference type="NCBIfam" id="NF037995">
    <property type="entry name" value="TRAP_S1"/>
    <property type="match status" value="1"/>
</dbReference>
<dbReference type="OrthoDB" id="9794826at2"/>
<name>A0A193GET9_9BORD</name>
<reference evidence="6 7" key="1">
    <citation type="submission" date="2016-06" db="EMBL/GenBank/DDBJ databases">
        <title>Complete genome sequences of Bordetella bronchialis and Bordetella flabilis.</title>
        <authorList>
            <person name="LiPuma J.J."/>
            <person name="Spilker T."/>
        </authorList>
    </citation>
    <scope>NUCLEOTIDE SEQUENCE [LARGE SCALE GENOMIC DNA]</scope>
    <source>
        <strain evidence="6 7">AU10664</strain>
    </source>
</reference>
<keyword evidence="4 5" id="KW-0732">Signal</keyword>
<feature type="chain" id="PRO_5008258885" evidence="5">
    <location>
        <begin position="27"/>
        <end position="336"/>
    </location>
</feature>
<dbReference type="PROSITE" id="PS51318">
    <property type="entry name" value="TAT"/>
    <property type="match status" value="1"/>
</dbReference>
<evidence type="ECO:0000256" key="3">
    <source>
        <dbReference type="ARBA" id="ARBA00022448"/>
    </source>
</evidence>
<dbReference type="CDD" id="cd13603">
    <property type="entry name" value="PBP2_TRAP_Siap_TeaA_like"/>
    <property type="match status" value="1"/>
</dbReference>
<dbReference type="GO" id="GO:0030288">
    <property type="term" value="C:outer membrane-bounded periplasmic space"/>
    <property type="evidence" value="ECO:0007669"/>
    <property type="project" value="InterPro"/>
</dbReference>
<evidence type="ECO:0000256" key="4">
    <source>
        <dbReference type="ARBA" id="ARBA00022729"/>
    </source>
</evidence>
<dbReference type="InterPro" id="IPR018389">
    <property type="entry name" value="DctP_fam"/>
</dbReference>